<feature type="transmembrane region" description="Helical" evidence="1">
    <location>
        <begin position="135"/>
        <end position="158"/>
    </location>
</feature>
<evidence type="ECO:0000256" key="1">
    <source>
        <dbReference type="SAM" id="Phobius"/>
    </source>
</evidence>
<dbReference type="InterPro" id="IPR009577">
    <property type="entry name" value="Sm_multidrug_ex"/>
</dbReference>
<feature type="transmembrane region" description="Helical" evidence="1">
    <location>
        <begin position="93"/>
        <end position="115"/>
    </location>
</feature>
<gene>
    <name evidence="2" type="ORF">H8E23_05240</name>
</gene>
<feature type="transmembrane region" description="Helical" evidence="1">
    <location>
        <begin position="12"/>
        <end position="31"/>
    </location>
</feature>
<evidence type="ECO:0000313" key="3">
    <source>
        <dbReference type="Proteomes" id="UP000603434"/>
    </source>
</evidence>
<reference evidence="2 3" key="1">
    <citation type="submission" date="2020-08" db="EMBL/GenBank/DDBJ databases">
        <title>Bridging the membrane lipid divide: bacteria of the FCB group superphylum have the potential to synthesize archaeal ether lipids.</title>
        <authorList>
            <person name="Villanueva L."/>
            <person name="Von Meijenfeldt F.A.B."/>
            <person name="Westbye A.B."/>
            <person name="Yadav S."/>
            <person name="Hopmans E.C."/>
            <person name="Dutilh B.E."/>
            <person name="Sinninghe Damste J.S."/>
        </authorList>
    </citation>
    <scope>NUCLEOTIDE SEQUENCE [LARGE SCALE GENOMIC DNA]</scope>
    <source>
        <strain evidence="2">NIOZ-UU30</strain>
    </source>
</reference>
<organism evidence="2 3">
    <name type="scientific">Candidatus Desulfatibia profunda</name>
    <dbReference type="NCBI Taxonomy" id="2841695"/>
    <lineage>
        <taxon>Bacteria</taxon>
        <taxon>Pseudomonadati</taxon>
        <taxon>Thermodesulfobacteriota</taxon>
        <taxon>Desulfobacteria</taxon>
        <taxon>Desulfobacterales</taxon>
        <taxon>Desulfobacterales incertae sedis</taxon>
        <taxon>Candidatus Desulfatibia</taxon>
    </lineage>
</organism>
<sequence length="166" mass="18652">MMDAIIYLKNNLADNFTLYFIPLYILGGRPAAVLSAQLLGLDIFILLPVVVLLDTLQIPFFYHVYDTISKRLFVQKLYLRSGKKEERLRRSKLFQWLQLLGSPGVVTITMLPLKGCGMWSGVLLSKLLKLPKQTSYPLMIMGSLFGCLIILGVGEAILQLVNSLFA</sequence>
<proteinExistence type="predicted"/>
<feature type="transmembrane region" description="Helical" evidence="1">
    <location>
        <begin position="43"/>
        <end position="65"/>
    </location>
</feature>
<dbReference type="Pfam" id="PF06695">
    <property type="entry name" value="Sm_multidrug_ex"/>
    <property type="match status" value="1"/>
</dbReference>
<accession>A0A8J6NV83</accession>
<dbReference type="AlphaFoldDB" id="A0A8J6NV83"/>
<evidence type="ECO:0000313" key="2">
    <source>
        <dbReference type="EMBL" id="MBC8360781.1"/>
    </source>
</evidence>
<keyword evidence="1" id="KW-0812">Transmembrane</keyword>
<keyword evidence="1" id="KW-0472">Membrane</keyword>
<comment type="caution">
    <text evidence="2">The sequence shown here is derived from an EMBL/GenBank/DDBJ whole genome shotgun (WGS) entry which is preliminary data.</text>
</comment>
<dbReference type="EMBL" id="JACNJH010000105">
    <property type="protein sequence ID" value="MBC8360781.1"/>
    <property type="molecule type" value="Genomic_DNA"/>
</dbReference>
<name>A0A8J6NV83_9BACT</name>
<keyword evidence="1" id="KW-1133">Transmembrane helix</keyword>
<dbReference type="Proteomes" id="UP000603434">
    <property type="component" value="Unassembled WGS sequence"/>
</dbReference>
<protein>
    <submittedName>
        <fullName evidence="2">Small multi-drug export protein</fullName>
    </submittedName>
</protein>